<dbReference type="AlphaFoldDB" id="A0A8C4S4K1"/>
<keyword evidence="1" id="KW-0243">Dynein</keyword>
<reference evidence="9" key="2">
    <citation type="submission" date="2025-08" db="UniProtKB">
        <authorList>
            <consortium name="Ensembl"/>
        </authorList>
    </citation>
    <scope>IDENTIFICATION</scope>
</reference>
<evidence type="ECO:0000256" key="1">
    <source>
        <dbReference type="ARBA" id="ARBA00023017"/>
    </source>
</evidence>
<evidence type="ECO:0000313" key="9">
    <source>
        <dbReference type="Ensembl" id="ENSECRP00000011467.1"/>
    </source>
</evidence>
<dbReference type="GO" id="GO:0030286">
    <property type="term" value="C:dynein complex"/>
    <property type="evidence" value="ECO:0007669"/>
    <property type="project" value="UniProtKB-KW"/>
</dbReference>
<comment type="similarity">
    <text evidence="4">Belongs to the inner dynein arm light chain family.</text>
</comment>
<name>A0A8C4S4K1_ERPCA</name>
<evidence type="ECO:0000256" key="7">
    <source>
        <dbReference type="ARBA" id="ARBA00043925"/>
    </source>
</evidence>
<accession>A0A8C4S4K1</accession>
<sequence length="206" mass="24042">MNILHCAYSLPQLAEEWTENNKLWVQHVSTAPCNRMDVVNLQEELDLLLFQRGARELGLCSVRRELFSQCFDELLRQVTITCVERGILMMRVQDEIEMTIAAYQTLYESGIIYGLRKALQAEQDTIDLETKIVDLETENRDLERQVAEQKEICKVIGKREEDRRKLEERKRNVEIEALKRSNQQIKVFFPFSTFFVGTVNSLPGVI</sequence>
<organism evidence="9 10">
    <name type="scientific">Erpetoichthys calabaricus</name>
    <name type="common">Rope fish</name>
    <name type="synonym">Calamoichthys calabaricus</name>
    <dbReference type="NCBI Taxonomy" id="27687"/>
    <lineage>
        <taxon>Eukaryota</taxon>
        <taxon>Metazoa</taxon>
        <taxon>Chordata</taxon>
        <taxon>Craniata</taxon>
        <taxon>Vertebrata</taxon>
        <taxon>Euteleostomi</taxon>
        <taxon>Actinopterygii</taxon>
        <taxon>Polypteriformes</taxon>
        <taxon>Polypteridae</taxon>
        <taxon>Erpetoichthys</taxon>
    </lineage>
</organism>
<dbReference type="PANTHER" id="PTHR13183">
    <property type="entry name" value="AXONEMAL INNER ARM DYNEIN LIGHT CHAIN 28"/>
    <property type="match status" value="1"/>
</dbReference>
<reference evidence="9" key="3">
    <citation type="submission" date="2025-09" db="UniProtKB">
        <authorList>
            <consortium name="Ensembl"/>
        </authorList>
    </citation>
    <scope>IDENTIFICATION</scope>
</reference>
<keyword evidence="10" id="KW-1185">Reference proteome</keyword>
<reference evidence="9" key="1">
    <citation type="submission" date="2021-06" db="EMBL/GenBank/DDBJ databases">
        <authorList>
            <consortium name="Wellcome Sanger Institute Data Sharing"/>
        </authorList>
    </citation>
    <scope>NUCLEOTIDE SEQUENCE [LARGE SCALE GENOMIC DNA]</scope>
</reference>
<dbReference type="GO" id="GO:0097546">
    <property type="term" value="C:ciliary base"/>
    <property type="evidence" value="ECO:0007669"/>
    <property type="project" value="TreeGrafter"/>
</dbReference>
<evidence type="ECO:0000313" key="10">
    <source>
        <dbReference type="Proteomes" id="UP000694620"/>
    </source>
</evidence>
<dbReference type="GeneTree" id="ENSGT00390000003012"/>
<evidence type="ECO:0000256" key="3">
    <source>
        <dbReference type="ARBA" id="ARBA00023175"/>
    </source>
</evidence>
<evidence type="ECO:0000256" key="2">
    <source>
        <dbReference type="ARBA" id="ARBA00023054"/>
    </source>
</evidence>
<evidence type="ECO:0000256" key="6">
    <source>
        <dbReference type="ARBA" id="ARBA00042417"/>
    </source>
</evidence>
<dbReference type="Ensembl" id="ENSECRT00000011656.1">
    <property type="protein sequence ID" value="ENSECRP00000011467.1"/>
    <property type="gene ID" value="ENSECRG00000007590.1"/>
</dbReference>
<dbReference type="InterPro" id="IPR019347">
    <property type="entry name" value="Axonemal_dynein_light_chain"/>
</dbReference>
<dbReference type="Proteomes" id="UP000694620">
    <property type="component" value="Chromosome 1"/>
</dbReference>
<dbReference type="PANTHER" id="PTHR13183:SF0">
    <property type="entry name" value="AXONEMAL DYNEIN LIGHT INTERMEDIATE POLYPEPTIDE 1"/>
    <property type="match status" value="1"/>
</dbReference>
<dbReference type="GO" id="GO:0005930">
    <property type="term" value="C:axoneme"/>
    <property type="evidence" value="ECO:0007669"/>
    <property type="project" value="TreeGrafter"/>
</dbReference>
<comment type="function">
    <text evidence="7">Involved in sperm flagellum assembly.</text>
</comment>
<feature type="coiled-coil region" evidence="8">
    <location>
        <begin position="118"/>
        <end position="176"/>
    </location>
</feature>
<evidence type="ECO:0000256" key="8">
    <source>
        <dbReference type="SAM" id="Coils"/>
    </source>
</evidence>
<dbReference type="Pfam" id="PF10211">
    <property type="entry name" value="Ax_dynein_light"/>
    <property type="match status" value="1"/>
</dbReference>
<evidence type="ECO:0000256" key="5">
    <source>
        <dbReference type="ARBA" id="ARBA00039799"/>
    </source>
</evidence>
<dbReference type="GO" id="GO:0045504">
    <property type="term" value="F:dynein heavy chain binding"/>
    <property type="evidence" value="ECO:0007669"/>
    <property type="project" value="TreeGrafter"/>
</dbReference>
<keyword evidence="3" id="KW-0505">Motor protein</keyword>
<keyword evidence="2 8" id="KW-0175">Coiled coil</keyword>
<evidence type="ECO:0000256" key="4">
    <source>
        <dbReference type="ARBA" id="ARBA00038114"/>
    </source>
</evidence>
<protein>
    <recommendedName>
        <fullName evidence="5">Axonemal dynein light intermediate polypeptide 1</fullName>
    </recommendedName>
    <alternativeName>
        <fullName evidence="6">Inner dynein arm light chain, axonemal</fullName>
    </alternativeName>
</protein>
<proteinExistence type="inferred from homology"/>